<dbReference type="Proteomes" id="UP000250443">
    <property type="component" value="Unassembled WGS sequence"/>
</dbReference>
<gene>
    <name evidence="1" type="ORF">NCTC11842_05924</name>
    <name evidence="2" type="ORF">NCTC11842_05927</name>
</gene>
<dbReference type="RefSeq" id="WP_112298070.1">
    <property type="nucleotide sequence ID" value="NZ_UAUF01000016.1"/>
</dbReference>
<dbReference type="AlphaFoldDB" id="A0A2X2D805"/>
<dbReference type="EMBL" id="UAUF01000016">
    <property type="protein sequence ID" value="SPZ16887.1"/>
    <property type="molecule type" value="Genomic_DNA"/>
</dbReference>
<name>A0A2X2D805_PSELU</name>
<evidence type="ECO:0000313" key="2">
    <source>
        <dbReference type="EMBL" id="SPZ16887.1"/>
    </source>
</evidence>
<accession>A0A2X2D805</accession>
<proteinExistence type="predicted"/>
<evidence type="ECO:0000313" key="1">
    <source>
        <dbReference type="EMBL" id="SPZ16884.1"/>
    </source>
</evidence>
<reference evidence="2 3" key="1">
    <citation type="submission" date="2018-06" db="EMBL/GenBank/DDBJ databases">
        <authorList>
            <consortium name="Pathogen Informatics"/>
            <person name="Doyle S."/>
        </authorList>
    </citation>
    <scope>NUCLEOTIDE SEQUENCE [LARGE SCALE GENOMIC DNA]</scope>
    <source>
        <strain evidence="2 3">NCTC11842</strain>
    </source>
</reference>
<dbReference type="EMBL" id="UAUF01000016">
    <property type="protein sequence ID" value="SPZ16884.1"/>
    <property type="molecule type" value="Genomic_DNA"/>
</dbReference>
<sequence length="83" mass="9767">MISSDYIVSSSQVSSREKMLECIRRSKAEAGLFVDEVRQMKLPPVKSRADIEAERHWRLVDEFKRFGKVEFQSEYIVYAGERH</sequence>
<protein>
    <submittedName>
        <fullName evidence="2">Uncharacterized protein</fullName>
    </submittedName>
</protein>
<organism evidence="2 3">
    <name type="scientific">Pseudomonas luteola</name>
    <dbReference type="NCBI Taxonomy" id="47886"/>
    <lineage>
        <taxon>Bacteria</taxon>
        <taxon>Pseudomonadati</taxon>
        <taxon>Pseudomonadota</taxon>
        <taxon>Gammaproteobacteria</taxon>
        <taxon>Pseudomonadales</taxon>
        <taxon>Pseudomonadaceae</taxon>
        <taxon>Pseudomonas</taxon>
    </lineage>
</organism>
<evidence type="ECO:0000313" key="3">
    <source>
        <dbReference type="Proteomes" id="UP000250443"/>
    </source>
</evidence>